<feature type="compositionally biased region" description="Polar residues" evidence="5">
    <location>
        <begin position="122"/>
        <end position="137"/>
    </location>
</feature>
<dbReference type="InterPro" id="IPR038599">
    <property type="entry name" value="LAP1C-like_C_sf"/>
</dbReference>
<keyword evidence="3 6" id="KW-1133">Transmembrane helix</keyword>
<organism evidence="7 9">
    <name type="scientific">Adineta steineri</name>
    <dbReference type="NCBI Taxonomy" id="433720"/>
    <lineage>
        <taxon>Eukaryota</taxon>
        <taxon>Metazoa</taxon>
        <taxon>Spiralia</taxon>
        <taxon>Gnathifera</taxon>
        <taxon>Rotifera</taxon>
        <taxon>Eurotatoria</taxon>
        <taxon>Bdelloidea</taxon>
        <taxon>Adinetida</taxon>
        <taxon>Adinetidae</taxon>
        <taxon>Adineta</taxon>
    </lineage>
</organism>
<dbReference type="PANTHER" id="PTHR18843:SF7">
    <property type="entry name" value="LAMINA-ASSOCIATED POLYPEPTIDE 1B ISOFORM 1-RELATED"/>
    <property type="match status" value="1"/>
</dbReference>
<gene>
    <name evidence="8" type="ORF">KXQ929_LOCUS23004</name>
    <name evidence="7" type="ORF">OXD698_LOCUS3804</name>
</gene>
<keyword evidence="2 6" id="KW-0812">Transmembrane</keyword>
<dbReference type="EMBL" id="CAJOBB010001795">
    <property type="protein sequence ID" value="CAF3904562.1"/>
    <property type="molecule type" value="Genomic_DNA"/>
</dbReference>
<evidence type="ECO:0000256" key="2">
    <source>
        <dbReference type="ARBA" id="ARBA00022692"/>
    </source>
</evidence>
<evidence type="ECO:0000313" key="8">
    <source>
        <dbReference type="EMBL" id="CAF3904562.1"/>
    </source>
</evidence>
<evidence type="ECO:0000256" key="1">
    <source>
        <dbReference type="ARBA" id="ARBA00004370"/>
    </source>
</evidence>
<dbReference type="PANTHER" id="PTHR18843">
    <property type="entry name" value="TORSIN-1A-INTERACTING PROTEIN"/>
    <property type="match status" value="1"/>
</dbReference>
<feature type="compositionally biased region" description="Basic and acidic residues" evidence="5">
    <location>
        <begin position="175"/>
        <end position="193"/>
    </location>
</feature>
<dbReference type="GO" id="GO:0001671">
    <property type="term" value="F:ATPase activator activity"/>
    <property type="evidence" value="ECO:0007669"/>
    <property type="project" value="InterPro"/>
</dbReference>
<feature type="compositionally biased region" description="Polar residues" evidence="5">
    <location>
        <begin position="38"/>
        <end position="80"/>
    </location>
</feature>
<protein>
    <submittedName>
        <fullName evidence="7">Uncharacterized protein</fullName>
    </submittedName>
</protein>
<keyword evidence="4 6" id="KW-0472">Membrane</keyword>
<feature type="region of interest" description="Disordered" evidence="5">
    <location>
        <begin position="1"/>
        <end position="199"/>
    </location>
</feature>
<evidence type="ECO:0000256" key="5">
    <source>
        <dbReference type="SAM" id="MobiDB-lite"/>
    </source>
</evidence>
<dbReference type="GO" id="GO:0061024">
    <property type="term" value="P:membrane organization"/>
    <property type="evidence" value="ECO:0007669"/>
    <property type="project" value="TreeGrafter"/>
</dbReference>
<evidence type="ECO:0000313" key="7">
    <source>
        <dbReference type="EMBL" id="CAF3548502.1"/>
    </source>
</evidence>
<accession>A0A818JQK1</accession>
<dbReference type="InterPro" id="IPR008662">
    <property type="entry name" value="TOIP1/2"/>
</dbReference>
<evidence type="ECO:0000256" key="6">
    <source>
        <dbReference type="SAM" id="Phobius"/>
    </source>
</evidence>
<comment type="subcellular location">
    <subcellularLocation>
        <location evidence="1">Membrane</location>
    </subcellularLocation>
</comment>
<evidence type="ECO:0000256" key="4">
    <source>
        <dbReference type="ARBA" id="ARBA00023136"/>
    </source>
</evidence>
<feature type="compositionally biased region" description="Basic and acidic residues" evidence="5">
    <location>
        <begin position="154"/>
        <end position="164"/>
    </location>
</feature>
<dbReference type="GO" id="GO:0016020">
    <property type="term" value="C:membrane"/>
    <property type="evidence" value="ECO:0007669"/>
    <property type="project" value="UniProtKB-SubCell"/>
</dbReference>
<feature type="compositionally biased region" description="Low complexity" evidence="5">
    <location>
        <begin position="13"/>
        <end position="22"/>
    </location>
</feature>
<dbReference type="Proteomes" id="UP000663844">
    <property type="component" value="Unassembled WGS sequence"/>
</dbReference>
<feature type="transmembrane region" description="Helical" evidence="6">
    <location>
        <begin position="209"/>
        <end position="231"/>
    </location>
</feature>
<dbReference type="AlphaFoldDB" id="A0A818JQK1"/>
<comment type="caution">
    <text evidence="7">The sequence shown here is derived from an EMBL/GenBank/DDBJ whole genome shotgun (WGS) entry which is preliminary data.</text>
</comment>
<dbReference type="Gene3D" id="3.40.50.12190">
    <property type="match status" value="1"/>
</dbReference>
<sequence length="442" mass="50124">MNTRAKSKERKMSNNNKRSSSKSPDKNNRRSIILSNDGIKQNSEIGNPYTSTQIDDVHQNENQSNDNDHSATSNDSTNLVKKNRRGKGKKQEDAPDEDEQLIKPSHQQKATVDPYEPKPPYESQSTEGRYGRQSSYRQKPAEDEDGPKSSYRPKPAEYEDRPKSSYEPQSTQGPYERKSSYKPKATEDQDESKSSTISQQPSKYSKCQFIIGFVVAVTLFYIFGFSLYYYIFVPIAHSFSDDNRSLPKVHTYDKDWRLKVDPNDVLSNHQQNIIRASLKPILDKSPSEEGVSTLLILSTDEENAAKIARCLLKLVNNDNDKATISTEIDLRSHHGGKLQLDSKLRSLLGPGGAIRAVLLRQIDDNSSDDAIEQARLLFAYCDGENPVIPHRLIIMTAATNSEKELREKFKTRWPQEHDFVDALFSRISGHTFSVDNDQKSIC</sequence>
<evidence type="ECO:0000313" key="9">
    <source>
        <dbReference type="Proteomes" id="UP000663844"/>
    </source>
</evidence>
<dbReference type="Proteomes" id="UP000663868">
    <property type="component" value="Unassembled WGS sequence"/>
</dbReference>
<evidence type="ECO:0000256" key="3">
    <source>
        <dbReference type="ARBA" id="ARBA00022989"/>
    </source>
</evidence>
<proteinExistence type="predicted"/>
<name>A0A818JQK1_9BILA</name>
<dbReference type="EMBL" id="CAJOAZ010000138">
    <property type="protein sequence ID" value="CAF3548502.1"/>
    <property type="molecule type" value="Genomic_DNA"/>
</dbReference>
<reference evidence="7" key="1">
    <citation type="submission" date="2021-02" db="EMBL/GenBank/DDBJ databases">
        <authorList>
            <person name="Nowell W R."/>
        </authorList>
    </citation>
    <scope>NUCLEOTIDE SEQUENCE</scope>
</reference>